<evidence type="ECO:0000313" key="1">
    <source>
        <dbReference type="EMBL" id="KAI3729690.1"/>
    </source>
</evidence>
<evidence type="ECO:0000313" key="2">
    <source>
        <dbReference type="Proteomes" id="UP001055879"/>
    </source>
</evidence>
<protein>
    <submittedName>
        <fullName evidence="1">Uncharacterized protein</fullName>
    </submittedName>
</protein>
<organism evidence="1 2">
    <name type="scientific">Arctium lappa</name>
    <name type="common">Greater burdock</name>
    <name type="synonym">Lappa major</name>
    <dbReference type="NCBI Taxonomy" id="4217"/>
    <lineage>
        <taxon>Eukaryota</taxon>
        <taxon>Viridiplantae</taxon>
        <taxon>Streptophyta</taxon>
        <taxon>Embryophyta</taxon>
        <taxon>Tracheophyta</taxon>
        <taxon>Spermatophyta</taxon>
        <taxon>Magnoliopsida</taxon>
        <taxon>eudicotyledons</taxon>
        <taxon>Gunneridae</taxon>
        <taxon>Pentapetalae</taxon>
        <taxon>asterids</taxon>
        <taxon>campanulids</taxon>
        <taxon>Asterales</taxon>
        <taxon>Asteraceae</taxon>
        <taxon>Carduoideae</taxon>
        <taxon>Cardueae</taxon>
        <taxon>Arctiinae</taxon>
        <taxon>Arctium</taxon>
    </lineage>
</organism>
<sequence>MSNPKHPYNIINYSCLRFGLIFTHALKALWNTHRRQVIFLDHQELLTAFFGYIEEENLSATLIAFNTFL</sequence>
<gene>
    <name evidence="1" type="ORF">L6452_18353</name>
</gene>
<reference evidence="2" key="1">
    <citation type="journal article" date="2022" name="Mol. Ecol. Resour.">
        <title>The genomes of chicory, endive, great burdock and yacon provide insights into Asteraceae palaeo-polyploidization history and plant inulin production.</title>
        <authorList>
            <person name="Fan W."/>
            <person name="Wang S."/>
            <person name="Wang H."/>
            <person name="Wang A."/>
            <person name="Jiang F."/>
            <person name="Liu H."/>
            <person name="Zhao H."/>
            <person name="Xu D."/>
            <person name="Zhang Y."/>
        </authorList>
    </citation>
    <scope>NUCLEOTIDE SEQUENCE [LARGE SCALE GENOMIC DNA]</scope>
    <source>
        <strain evidence="2">cv. Niubang</strain>
    </source>
</reference>
<dbReference type="EMBL" id="CM042051">
    <property type="protein sequence ID" value="KAI3729690.1"/>
    <property type="molecule type" value="Genomic_DNA"/>
</dbReference>
<proteinExistence type="predicted"/>
<keyword evidence="2" id="KW-1185">Reference proteome</keyword>
<reference evidence="1 2" key="2">
    <citation type="journal article" date="2022" name="Mol. Ecol. Resour.">
        <title>The genomes of chicory, endive, great burdock and yacon provide insights into Asteraceae paleo-polyploidization history and plant inulin production.</title>
        <authorList>
            <person name="Fan W."/>
            <person name="Wang S."/>
            <person name="Wang H."/>
            <person name="Wang A."/>
            <person name="Jiang F."/>
            <person name="Liu H."/>
            <person name="Zhao H."/>
            <person name="Xu D."/>
            <person name="Zhang Y."/>
        </authorList>
    </citation>
    <scope>NUCLEOTIDE SEQUENCE [LARGE SCALE GENOMIC DNA]</scope>
    <source>
        <strain evidence="2">cv. Niubang</strain>
    </source>
</reference>
<comment type="caution">
    <text evidence="1">The sequence shown here is derived from an EMBL/GenBank/DDBJ whole genome shotgun (WGS) entry which is preliminary data.</text>
</comment>
<dbReference type="Proteomes" id="UP001055879">
    <property type="component" value="Linkage Group LG05"/>
</dbReference>
<name>A0ACB9C636_ARCLA</name>
<accession>A0ACB9C636</accession>